<gene>
    <name evidence="1" type="ORF">URODEC1_LOCUS106585</name>
</gene>
<organism evidence="1 2">
    <name type="scientific">Urochloa decumbens</name>
    <dbReference type="NCBI Taxonomy" id="240449"/>
    <lineage>
        <taxon>Eukaryota</taxon>
        <taxon>Viridiplantae</taxon>
        <taxon>Streptophyta</taxon>
        <taxon>Embryophyta</taxon>
        <taxon>Tracheophyta</taxon>
        <taxon>Spermatophyta</taxon>
        <taxon>Magnoliopsida</taxon>
        <taxon>Liliopsida</taxon>
        <taxon>Poales</taxon>
        <taxon>Poaceae</taxon>
        <taxon>PACMAD clade</taxon>
        <taxon>Panicoideae</taxon>
        <taxon>Panicodae</taxon>
        <taxon>Paniceae</taxon>
        <taxon>Melinidinae</taxon>
        <taxon>Urochloa</taxon>
    </lineage>
</organism>
<sequence>MGTTIRRLVNIVAERGCSGMYTLHRLDVAKHLFYPSRAAAEAANKTNGKVSILPWLPATVMRFEPSPTTLWDAGRLEMFALVSPRSCEDRILCSNTAGHTTLYNAYSNCVQALPDLNGGKGFMPMAISIARPAAPEEDLYVMNTAADLGDGMCCFEVLRFGSLGGNDSEVEGPMVGLRGWRWGPLPPPPFSANICAHTVVDGGSTICVSASEALVLTPSALTQGSVNGRKPPADGCCHLMAQQNLKTPEEWSVSRLSLLNLGGGRFCIAKTFRVLSNGRESFDSADSVEDKFAVLTGIEMVTSGVGRGDNDPEEGLKMVRHKSIRYMFTNEMIRWVL</sequence>
<dbReference type="AlphaFoldDB" id="A0ABC9FKF7"/>
<evidence type="ECO:0000313" key="1">
    <source>
        <dbReference type="EMBL" id="CAL5077289.1"/>
    </source>
</evidence>
<proteinExistence type="predicted"/>
<accession>A0ABC9FKF7</accession>
<evidence type="ECO:0000313" key="2">
    <source>
        <dbReference type="Proteomes" id="UP001497457"/>
    </source>
</evidence>
<dbReference type="EMBL" id="OZ075116">
    <property type="protein sequence ID" value="CAL5077289.1"/>
    <property type="molecule type" value="Genomic_DNA"/>
</dbReference>
<protein>
    <submittedName>
        <fullName evidence="1">Uncharacterized protein</fullName>
    </submittedName>
</protein>
<dbReference type="PANTHER" id="PTHR33085">
    <property type="entry name" value="OS12G0113100 PROTEIN-RELATED"/>
    <property type="match status" value="1"/>
</dbReference>
<dbReference type="Pfam" id="PF07893">
    <property type="entry name" value="DUF1668"/>
    <property type="match status" value="2"/>
</dbReference>
<dbReference type="PANTHER" id="PTHR33085:SF113">
    <property type="entry name" value="OS05G0126000 PROTEIN"/>
    <property type="match status" value="1"/>
</dbReference>
<dbReference type="InterPro" id="IPR012871">
    <property type="entry name" value="DUF1668_ORYSA"/>
</dbReference>
<dbReference type="Proteomes" id="UP001497457">
    <property type="component" value="Chromosome 6rd"/>
</dbReference>
<reference evidence="1" key="1">
    <citation type="submission" date="2024-10" db="EMBL/GenBank/DDBJ databases">
        <authorList>
            <person name="Ryan C."/>
        </authorList>
    </citation>
    <scope>NUCLEOTIDE SEQUENCE [LARGE SCALE GENOMIC DNA]</scope>
</reference>
<name>A0ABC9FKF7_9POAL</name>
<keyword evidence="2" id="KW-1185">Reference proteome</keyword>